<sequence>MAINHKTKKAGMVPSSRSNLCTTLFFIVLFTVPALFLLHTTKTISICSSMPNLPWSWSGDLRQAEFAWNHLQFSKSVPPPLPLKIAVFSRKWPMSKTPGGMERHAQTLHMALAHRGHRIHVYTSPPDEGNGEAGSSDTNVMPVIHWHEGGPGKWKYRSAWELFDKENQHEAFDVVHSESVALPHWLARNVPNLAVTWHGIALEALHSTIYQDLARGPNDSVSATFKIDTDGVIPKVLNEIRFFKSYAHHVAISDSCGEMLRDVYQIPNKRVHVIINGVDEDDFQDHGQVATKN</sequence>
<name>A0A7N0UFN0_KALFE</name>
<dbReference type="Gene3D" id="3.40.50.2000">
    <property type="entry name" value="Glycogen Phosphorylase B"/>
    <property type="match status" value="1"/>
</dbReference>
<evidence type="ECO:0000313" key="3">
    <source>
        <dbReference type="Proteomes" id="UP000594263"/>
    </source>
</evidence>
<dbReference type="EnsemblPlants" id="Kaladp0067s0024.1.v1.1">
    <property type="protein sequence ID" value="Kaladp0067s0024.1.v1.1"/>
    <property type="gene ID" value="Kaladp0067s0024.v1.1"/>
</dbReference>
<evidence type="ECO:0000259" key="1">
    <source>
        <dbReference type="Pfam" id="PF13439"/>
    </source>
</evidence>
<dbReference type="SUPFAM" id="SSF53756">
    <property type="entry name" value="UDP-Glycosyltransferase/glycogen phosphorylase"/>
    <property type="match status" value="1"/>
</dbReference>
<feature type="domain" description="Glycosyltransferase subfamily 4-like N-terminal" evidence="1">
    <location>
        <begin position="98"/>
        <end position="281"/>
    </location>
</feature>
<dbReference type="OMA" id="NQHEAFD"/>
<keyword evidence="3" id="KW-1185">Reference proteome</keyword>
<organism evidence="2 3">
    <name type="scientific">Kalanchoe fedtschenkoi</name>
    <name type="common">Lavender scallops</name>
    <name type="synonym">South American air plant</name>
    <dbReference type="NCBI Taxonomy" id="63787"/>
    <lineage>
        <taxon>Eukaryota</taxon>
        <taxon>Viridiplantae</taxon>
        <taxon>Streptophyta</taxon>
        <taxon>Embryophyta</taxon>
        <taxon>Tracheophyta</taxon>
        <taxon>Spermatophyta</taxon>
        <taxon>Magnoliopsida</taxon>
        <taxon>eudicotyledons</taxon>
        <taxon>Gunneridae</taxon>
        <taxon>Pentapetalae</taxon>
        <taxon>Saxifragales</taxon>
        <taxon>Crassulaceae</taxon>
        <taxon>Kalanchoe</taxon>
    </lineage>
</organism>
<dbReference type="PANTHER" id="PTHR46686:SF5">
    <property type="entry name" value="GLYCOSYLTRANSFERASE"/>
    <property type="match status" value="1"/>
</dbReference>
<dbReference type="Gramene" id="Kaladp0067s0024.1.v1.1">
    <property type="protein sequence ID" value="Kaladp0067s0024.1.v1.1"/>
    <property type="gene ID" value="Kaladp0067s0024.v1.1"/>
</dbReference>
<dbReference type="Proteomes" id="UP000594263">
    <property type="component" value="Unplaced"/>
</dbReference>
<evidence type="ECO:0000313" key="2">
    <source>
        <dbReference type="EnsemblPlants" id="Kaladp0067s0024.1.v1.1"/>
    </source>
</evidence>
<dbReference type="PANTHER" id="PTHR46686">
    <property type="entry name" value="GLYCOSYLTRANSFERASE"/>
    <property type="match status" value="1"/>
</dbReference>
<reference evidence="2" key="1">
    <citation type="submission" date="2021-01" db="UniProtKB">
        <authorList>
            <consortium name="EnsemblPlants"/>
        </authorList>
    </citation>
    <scope>IDENTIFICATION</scope>
</reference>
<accession>A0A7N0UFN0</accession>
<dbReference type="Pfam" id="PF13439">
    <property type="entry name" value="Glyco_transf_4"/>
    <property type="match status" value="1"/>
</dbReference>
<dbReference type="CDD" id="cd03801">
    <property type="entry name" value="GT4_PimA-like"/>
    <property type="match status" value="1"/>
</dbReference>
<protein>
    <recommendedName>
        <fullName evidence="1">Glycosyltransferase subfamily 4-like N-terminal domain-containing protein</fullName>
    </recommendedName>
</protein>
<dbReference type="AlphaFoldDB" id="A0A7N0UFN0"/>
<dbReference type="InterPro" id="IPR028098">
    <property type="entry name" value="Glyco_trans_4-like_N"/>
</dbReference>
<proteinExistence type="predicted"/>